<evidence type="ECO:0000256" key="1">
    <source>
        <dbReference type="ARBA" id="ARBA00022801"/>
    </source>
</evidence>
<dbReference type="NCBIfam" id="TIGR02258">
    <property type="entry name" value="2_5_ligase"/>
    <property type="match status" value="1"/>
</dbReference>
<dbReference type="Gene3D" id="3.90.1140.10">
    <property type="entry name" value="Cyclic phosphodiesterase"/>
    <property type="match status" value="1"/>
</dbReference>
<evidence type="ECO:0000313" key="4">
    <source>
        <dbReference type="EMBL" id="MDT0268179.1"/>
    </source>
</evidence>
<evidence type="ECO:0000313" key="5">
    <source>
        <dbReference type="Proteomes" id="UP001183410"/>
    </source>
</evidence>
<dbReference type="SUPFAM" id="SSF55144">
    <property type="entry name" value="LigT-like"/>
    <property type="match status" value="1"/>
</dbReference>
<comment type="function">
    <text evidence="2">Hydrolyzes RNA 2',3'-cyclic phosphodiester to an RNA 2'-phosphomonoester.</text>
</comment>
<evidence type="ECO:0000259" key="3">
    <source>
        <dbReference type="Pfam" id="PF02834"/>
    </source>
</evidence>
<keyword evidence="1 2" id="KW-0378">Hydrolase</keyword>
<comment type="similarity">
    <text evidence="2">Belongs to the 2H phosphoesterase superfamily. ThpR family.</text>
</comment>
<dbReference type="InterPro" id="IPR004175">
    <property type="entry name" value="RNA_CPDase"/>
</dbReference>
<dbReference type="RefSeq" id="WP_311668269.1">
    <property type="nucleotide sequence ID" value="NZ_JAVREO010000010.1"/>
</dbReference>
<dbReference type="HAMAP" id="MF_01940">
    <property type="entry name" value="RNA_CPDase"/>
    <property type="match status" value="1"/>
</dbReference>
<feature type="short sequence motif" description="HXTX 1" evidence="2">
    <location>
        <begin position="42"/>
        <end position="45"/>
    </location>
</feature>
<dbReference type="Proteomes" id="UP001183410">
    <property type="component" value="Unassembled WGS sequence"/>
</dbReference>
<feature type="active site" description="Proton acceptor" evidence="2">
    <location>
        <position position="127"/>
    </location>
</feature>
<comment type="catalytic activity">
    <reaction evidence="2">
        <text>a 3'-end 2',3'-cyclophospho-ribonucleotide-RNA + H2O = a 3'-end 2'-phospho-ribonucleotide-RNA + H(+)</text>
        <dbReference type="Rhea" id="RHEA:11828"/>
        <dbReference type="Rhea" id="RHEA-COMP:10464"/>
        <dbReference type="Rhea" id="RHEA-COMP:17353"/>
        <dbReference type="ChEBI" id="CHEBI:15377"/>
        <dbReference type="ChEBI" id="CHEBI:15378"/>
        <dbReference type="ChEBI" id="CHEBI:83064"/>
        <dbReference type="ChEBI" id="CHEBI:173113"/>
        <dbReference type="EC" id="3.1.4.58"/>
    </reaction>
</comment>
<feature type="active site" description="Proton donor" evidence="2">
    <location>
        <position position="42"/>
    </location>
</feature>
<gene>
    <name evidence="4" type="primary">thpR</name>
    <name evidence="4" type="ORF">RM844_18000</name>
</gene>
<proteinExistence type="inferred from homology"/>
<reference evidence="5" key="1">
    <citation type="submission" date="2023-07" db="EMBL/GenBank/DDBJ databases">
        <title>30 novel species of actinomycetes from the DSMZ collection.</title>
        <authorList>
            <person name="Nouioui I."/>
        </authorList>
    </citation>
    <scope>NUCLEOTIDE SEQUENCE [LARGE SCALE GENOMIC DNA]</scope>
    <source>
        <strain evidence="5">DSM 44915</strain>
    </source>
</reference>
<sequence length="189" mass="19472">MRFFAALLPPAEALDELGLAAVPLRALPGDERLRWVARPDWHITLAFFGAVEPDQLPALRAGLAEVAGNTPPLTLRLAGAGAFGRRHLWAGVAGDLAPLGRLAAASAAAGQAAGAPGGTPHDAYRPHLTLARHRDRNGDLDSRLALLSGFRGSPWPAGPVVLMSADDDPGAGYTTEAGWPLGGAAAGHH</sequence>
<dbReference type="EC" id="3.1.4.58" evidence="2"/>
<feature type="domain" description="Phosphoesterase HXTX" evidence="3">
    <location>
        <begin position="9"/>
        <end position="86"/>
    </location>
</feature>
<keyword evidence="5" id="KW-1185">Reference proteome</keyword>
<dbReference type="InterPro" id="IPR014051">
    <property type="entry name" value="Phosphoesterase_HXTX"/>
</dbReference>
<dbReference type="EMBL" id="JAVREO010000010">
    <property type="protein sequence ID" value="MDT0268179.1"/>
    <property type="molecule type" value="Genomic_DNA"/>
</dbReference>
<dbReference type="PANTHER" id="PTHR35561">
    <property type="entry name" value="RNA 2',3'-CYCLIC PHOSPHODIESTERASE"/>
    <property type="match status" value="1"/>
</dbReference>
<dbReference type="PANTHER" id="PTHR35561:SF1">
    <property type="entry name" value="RNA 2',3'-CYCLIC PHOSPHODIESTERASE"/>
    <property type="match status" value="1"/>
</dbReference>
<organism evidence="4 5">
    <name type="scientific">Streptomyces chisholmiae</name>
    <dbReference type="NCBI Taxonomy" id="3075540"/>
    <lineage>
        <taxon>Bacteria</taxon>
        <taxon>Bacillati</taxon>
        <taxon>Actinomycetota</taxon>
        <taxon>Actinomycetes</taxon>
        <taxon>Kitasatosporales</taxon>
        <taxon>Streptomycetaceae</taxon>
        <taxon>Streptomyces</taxon>
    </lineage>
</organism>
<name>A0ABU2JTW2_9ACTN</name>
<comment type="caution">
    <text evidence="4">The sequence shown here is derived from an EMBL/GenBank/DDBJ whole genome shotgun (WGS) entry which is preliminary data.</text>
</comment>
<protein>
    <recommendedName>
        <fullName evidence="2">RNA 2',3'-cyclic phosphodiesterase</fullName>
        <shortName evidence="2">RNA 2',3'-CPDase</shortName>
        <ecNumber evidence="2">3.1.4.58</ecNumber>
    </recommendedName>
</protein>
<evidence type="ECO:0000256" key="2">
    <source>
        <dbReference type="HAMAP-Rule" id="MF_01940"/>
    </source>
</evidence>
<dbReference type="InterPro" id="IPR009097">
    <property type="entry name" value="Cyclic_Pdiesterase"/>
</dbReference>
<accession>A0ABU2JTW2</accession>
<dbReference type="Pfam" id="PF02834">
    <property type="entry name" value="LigT_PEase"/>
    <property type="match status" value="1"/>
</dbReference>
<feature type="short sequence motif" description="HXTX 2" evidence="2">
    <location>
        <begin position="127"/>
        <end position="130"/>
    </location>
</feature>